<reference evidence="2" key="1">
    <citation type="journal article" date="2019" name="Int. J. Syst. Evol. Microbiol.">
        <title>The Global Catalogue of Microorganisms (GCM) 10K type strain sequencing project: providing services to taxonomists for standard genome sequencing and annotation.</title>
        <authorList>
            <consortium name="The Broad Institute Genomics Platform"/>
            <consortium name="The Broad Institute Genome Sequencing Center for Infectious Disease"/>
            <person name="Wu L."/>
            <person name="Ma J."/>
        </authorList>
    </citation>
    <scope>NUCLEOTIDE SEQUENCE [LARGE SCALE GENOMIC DNA]</scope>
    <source>
        <strain evidence="2">CCUG 60214</strain>
    </source>
</reference>
<gene>
    <name evidence="1" type="ORF">ACFQ3T_30990</name>
</gene>
<dbReference type="RefSeq" id="WP_380728718.1">
    <property type="nucleotide sequence ID" value="NZ_JBHTLK010000254.1"/>
</dbReference>
<keyword evidence="2" id="KW-1185">Reference proteome</keyword>
<protein>
    <recommendedName>
        <fullName evidence="3">Excreted virulence factor EspC (Type VII ESX diderm)</fullName>
    </recommendedName>
</protein>
<sequence length="109" mass="11373">MDPDLAEPLMKDLDATGVGLANAWRNVPADTLAGEAAIGVDKLGWAFREGLSGGQAASDLGNGYIQFAHSARESAQQLPVKYQDLAAAGLASARDYRDADQRGAGAMPR</sequence>
<organism evidence="1 2">
    <name type="scientific">Saccharothrix hoggarensis</name>
    <dbReference type="NCBI Taxonomy" id="913853"/>
    <lineage>
        <taxon>Bacteria</taxon>
        <taxon>Bacillati</taxon>
        <taxon>Actinomycetota</taxon>
        <taxon>Actinomycetes</taxon>
        <taxon>Pseudonocardiales</taxon>
        <taxon>Pseudonocardiaceae</taxon>
        <taxon>Saccharothrix</taxon>
    </lineage>
</organism>
<proteinExistence type="predicted"/>
<accession>A0ABW3R3V9</accession>
<evidence type="ECO:0008006" key="3">
    <source>
        <dbReference type="Google" id="ProtNLM"/>
    </source>
</evidence>
<comment type="caution">
    <text evidence="1">The sequence shown here is derived from an EMBL/GenBank/DDBJ whole genome shotgun (WGS) entry which is preliminary data.</text>
</comment>
<name>A0ABW3R3V9_9PSEU</name>
<dbReference type="EMBL" id="JBHTLK010000254">
    <property type="protein sequence ID" value="MFD1151581.1"/>
    <property type="molecule type" value="Genomic_DNA"/>
</dbReference>
<evidence type="ECO:0000313" key="1">
    <source>
        <dbReference type="EMBL" id="MFD1151581.1"/>
    </source>
</evidence>
<evidence type="ECO:0000313" key="2">
    <source>
        <dbReference type="Proteomes" id="UP001597168"/>
    </source>
</evidence>
<dbReference type="Proteomes" id="UP001597168">
    <property type="component" value="Unassembled WGS sequence"/>
</dbReference>